<evidence type="ECO:0000313" key="1">
    <source>
        <dbReference type="EMBL" id="SPK70453.1"/>
    </source>
</evidence>
<dbReference type="EMBL" id="OOEF01000051">
    <property type="protein sequence ID" value="SPK70453.1"/>
    <property type="molecule type" value="Genomic_DNA"/>
</dbReference>
<accession>A0A375I6L1</accession>
<dbReference type="Proteomes" id="UP000255505">
    <property type="component" value="Unassembled WGS sequence"/>
</dbReference>
<gene>
    <name evidence="1" type="ORF">CT19425_U550004</name>
</gene>
<reference evidence="1 2" key="1">
    <citation type="submission" date="2018-01" db="EMBL/GenBank/DDBJ databases">
        <authorList>
            <person name="Gaut B.S."/>
            <person name="Morton B.R."/>
            <person name="Clegg M.T."/>
            <person name="Duvall M.R."/>
        </authorList>
    </citation>
    <scope>NUCLEOTIDE SEQUENCE [LARGE SCALE GENOMIC DNA]</scope>
    <source>
        <strain evidence="1">Cupriavidus taiwanensis LMG 19425</strain>
    </source>
</reference>
<organism evidence="1 2">
    <name type="scientific">Cupriavidus taiwanensis</name>
    <dbReference type="NCBI Taxonomy" id="164546"/>
    <lineage>
        <taxon>Bacteria</taxon>
        <taxon>Pseudomonadati</taxon>
        <taxon>Pseudomonadota</taxon>
        <taxon>Betaproteobacteria</taxon>
        <taxon>Burkholderiales</taxon>
        <taxon>Burkholderiaceae</taxon>
        <taxon>Cupriavidus</taxon>
    </lineage>
</organism>
<proteinExistence type="predicted"/>
<sequence length="243" mass="26005">MWGQRRRRGKHWRAASGIIPVSARRRLAPARADPGLSFRPVSPMRHVPPPPSPVAAPRWSLKCCAALLALALCACSPRYDWRTIQSGEGGYAALYPGKPTSAARDVAIAGRKLPMTMEAARIDDTLFAVGVVTLPADDEALRREALAAMQAGLLANLGTLSGEARTRPVTIMSADRPGRALAGLELQASGVSPRDQSPRRLSARLVAVGTRAFQAVVLESGAAARDARQAEQVEQFLDGFHPF</sequence>
<protein>
    <submittedName>
        <fullName evidence="1">Putative lipoprotein</fullName>
    </submittedName>
</protein>
<keyword evidence="1" id="KW-0449">Lipoprotein</keyword>
<dbReference type="AlphaFoldDB" id="A0A375I6L1"/>
<evidence type="ECO:0000313" key="2">
    <source>
        <dbReference type="Proteomes" id="UP000255505"/>
    </source>
</evidence>
<name>A0A375I6L1_9BURK</name>